<organism evidence="1 2">
    <name type="scientific">Eubacterium ramulus</name>
    <dbReference type="NCBI Taxonomy" id="39490"/>
    <lineage>
        <taxon>Bacteria</taxon>
        <taxon>Bacillati</taxon>
        <taxon>Bacillota</taxon>
        <taxon>Clostridia</taxon>
        <taxon>Eubacteriales</taxon>
        <taxon>Eubacteriaceae</taxon>
        <taxon>Eubacterium</taxon>
    </lineage>
</organism>
<dbReference type="AlphaFoldDB" id="A0A2V1JN12"/>
<keyword evidence="2" id="KW-1185">Reference proteome</keyword>
<proteinExistence type="predicted"/>
<protein>
    <recommendedName>
        <fullName evidence="3">DUF4160 domain-containing protein</fullName>
    </recommendedName>
</protein>
<accession>A0A2V1JN12</accession>
<sequence>MPKYYQDKICGYYLYFTSFCTVECMHVHASDRKLTEEGSGKFFVKEDGSTVLQKRGILSDREIRKIQEYIKIHYKEMYMKWAEYSKNGFYEGN</sequence>
<gene>
    <name evidence="1" type="ORF">LG34_11545</name>
</gene>
<evidence type="ECO:0000313" key="1">
    <source>
        <dbReference type="EMBL" id="PWE86152.1"/>
    </source>
</evidence>
<evidence type="ECO:0008006" key="3">
    <source>
        <dbReference type="Google" id="ProtNLM"/>
    </source>
</evidence>
<dbReference type="EMBL" id="JRFU01000123">
    <property type="protein sequence ID" value="PWE86152.1"/>
    <property type="molecule type" value="Genomic_DNA"/>
</dbReference>
<dbReference type="OrthoDB" id="9802280at2"/>
<comment type="caution">
    <text evidence="1">The sequence shown here is derived from an EMBL/GenBank/DDBJ whole genome shotgun (WGS) entry which is preliminary data.</text>
</comment>
<dbReference type="Pfam" id="PF13711">
    <property type="entry name" value="DUF4160"/>
    <property type="match status" value="1"/>
</dbReference>
<dbReference type="InterPro" id="IPR025427">
    <property type="entry name" value="DUF4160"/>
</dbReference>
<name>A0A2V1JN12_EUBRA</name>
<dbReference type="Proteomes" id="UP000245288">
    <property type="component" value="Unassembled WGS sequence"/>
</dbReference>
<dbReference type="RefSeq" id="WP_109216105.1">
    <property type="nucleotide sequence ID" value="NZ_JAQDGV010000002.1"/>
</dbReference>
<evidence type="ECO:0000313" key="2">
    <source>
        <dbReference type="Proteomes" id="UP000245288"/>
    </source>
</evidence>
<reference evidence="1 2" key="1">
    <citation type="submission" date="2014-09" db="EMBL/GenBank/DDBJ databases">
        <title>Butyrate-producing bacteria isolated from human gut.</title>
        <authorList>
            <person name="Zhang Q."/>
            <person name="Zhao L."/>
        </authorList>
    </citation>
    <scope>NUCLEOTIDE SEQUENCE [LARGE SCALE GENOMIC DNA]</scope>
    <source>
        <strain evidence="1 2">21</strain>
    </source>
</reference>